<evidence type="ECO:0000313" key="3">
    <source>
        <dbReference type="Proteomes" id="UP000237271"/>
    </source>
</evidence>
<dbReference type="InterPro" id="IPR012337">
    <property type="entry name" value="RNaseH-like_sf"/>
</dbReference>
<dbReference type="GO" id="GO:0003676">
    <property type="term" value="F:nucleic acid binding"/>
    <property type="evidence" value="ECO:0007669"/>
    <property type="project" value="InterPro"/>
</dbReference>
<gene>
    <name evidence="2" type="ORF">PHPALM_13296</name>
</gene>
<dbReference type="AlphaFoldDB" id="A0A2P4XXK9"/>
<keyword evidence="3" id="KW-1185">Reference proteome</keyword>
<dbReference type="Proteomes" id="UP000237271">
    <property type="component" value="Unassembled WGS sequence"/>
</dbReference>
<comment type="caution">
    <text evidence="2">The sequence shown here is derived from an EMBL/GenBank/DDBJ whole genome shotgun (WGS) entry which is preliminary data.</text>
</comment>
<protein>
    <submittedName>
        <fullName evidence="2">Pol protein</fullName>
    </submittedName>
</protein>
<evidence type="ECO:0000313" key="2">
    <source>
        <dbReference type="EMBL" id="POM70286.1"/>
    </source>
</evidence>
<dbReference type="PANTHER" id="PTHR37984">
    <property type="entry name" value="PROTEIN CBG26694"/>
    <property type="match status" value="1"/>
</dbReference>
<feature type="domain" description="Integrase catalytic" evidence="1">
    <location>
        <begin position="39"/>
        <end position="145"/>
    </location>
</feature>
<name>A0A2P4XXK9_9STRA</name>
<dbReference type="SUPFAM" id="SSF53098">
    <property type="entry name" value="Ribonuclease H-like"/>
    <property type="match status" value="1"/>
</dbReference>
<dbReference type="PANTHER" id="PTHR37984:SF5">
    <property type="entry name" value="PROTEIN NYNRIN-LIKE"/>
    <property type="match status" value="1"/>
</dbReference>
<accession>A0A2P4XXK9</accession>
<dbReference type="InterPro" id="IPR036397">
    <property type="entry name" value="RNaseH_sf"/>
</dbReference>
<proteinExistence type="predicted"/>
<dbReference type="InterPro" id="IPR001584">
    <property type="entry name" value="Integrase_cat-core"/>
</dbReference>
<evidence type="ECO:0000259" key="1">
    <source>
        <dbReference type="PROSITE" id="PS50994"/>
    </source>
</evidence>
<dbReference type="InterPro" id="IPR050951">
    <property type="entry name" value="Retrovirus_Pol_polyprotein"/>
</dbReference>
<dbReference type="GO" id="GO:0015074">
    <property type="term" value="P:DNA integration"/>
    <property type="evidence" value="ECO:0007669"/>
    <property type="project" value="InterPro"/>
</dbReference>
<reference evidence="2 3" key="1">
    <citation type="journal article" date="2017" name="Genome Biol. Evol.">
        <title>Phytophthora megakarya and P. palmivora, closely related causal agents of cacao black pod rot, underwent increases in genome sizes and gene numbers by different mechanisms.</title>
        <authorList>
            <person name="Ali S.S."/>
            <person name="Shao J."/>
            <person name="Lary D.J."/>
            <person name="Kronmiller B."/>
            <person name="Shen D."/>
            <person name="Strem M.D."/>
            <person name="Amoako-Attah I."/>
            <person name="Akrofi A.Y."/>
            <person name="Begoude B.A."/>
            <person name="Ten Hoopen G.M."/>
            <person name="Coulibaly K."/>
            <person name="Kebe B.I."/>
            <person name="Melnick R.L."/>
            <person name="Guiltinan M.J."/>
            <person name="Tyler B.M."/>
            <person name="Meinhardt L.W."/>
            <person name="Bailey B.A."/>
        </authorList>
    </citation>
    <scope>NUCLEOTIDE SEQUENCE [LARGE SCALE GENOMIC DNA]</scope>
    <source>
        <strain evidence="3">sbr112.9</strain>
    </source>
</reference>
<organism evidence="2 3">
    <name type="scientific">Phytophthora palmivora</name>
    <dbReference type="NCBI Taxonomy" id="4796"/>
    <lineage>
        <taxon>Eukaryota</taxon>
        <taxon>Sar</taxon>
        <taxon>Stramenopiles</taxon>
        <taxon>Oomycota</taxon>
        <taxon>Peronosporomycetes</taxon>
        <taxon>Peronosporales</taxon>
        <taxon>Peronosporaceae</taxon>
        <taxon>Phytophthora</taxon>
    </lineage>
</organism>
<dbReference type="PROSITE" id="PS50994">
    <property type="entry name" value="INTEGRASE"/>
    <property type="match status" value="1"/>
</dbReference>
<sequence length="145" mass="16452">MSDRLDRKKTYHIVSQTFWRPRMCKNMSEGESFGPLLGSTAEPTCTSGMLVVDESRLRLRPAGREKGNTGILIFICRLSKMMRLAPVRDKVTGKQAAQLFLHSVFRYHDVAESIASDRDPRFTGAFWDTLFQLLGIKLTMSTAIH</sequence>
<dbReference type="OrthoDB" id="2273864at2759"/>
<dbReference type="EMBL" id="NCKW01007170">
    <property type="protein sequence ID" value="POM70286.1"/>
    <property type="molecule type" value="Genomic_DNA"/>
</dbReference>
<dbReference type="Gene3D" id="3.30.420.10">
    <property type="entry name" value="Ribonuclease H-like superfamily/Ribonuclease H"/>
    <property type="match status" value="1"/>
</dbReference>